<feature type="domain" description="DUF83" evidence="14">
    <location>
        <begin position="14"/>
        <end position="200"/>
    </location>
</feature>
<comment type="function">
    <text evidence="13">CRISPR (clustered regularly interspaced short palindromic repeat) is an adaptive immune system that provides protection against mobile genetic elements (viruses, transposable elements and conjugative plasmids). CRISPR clusters contain sequences complementary to antecedent mobile elements and target invading nucleic acids. CRISPR clusters are transcribed and processed into CRISPR RNA (crRNA).</text>
</comment>
<keyword evidence="10 13" id="KW-0411">Iron-sulfur</keyword>
<comment type="similarity">
    <text evidence="2 13">Belongs to the CRISPR-associated exonuclease Cas4 family.</text>
</comment>
<keyword evidence="5 13" id="KW-0540">Nuclease</keyword>
<dbReference type="InterPro" id="IPR013343">
    <property type="entry name" value="CRISPR-assoc_prot_Cas4"/>
</dbReference>
<evidence type="ECO:0000256" key="3">
    <source>
        <dbReference type="ARBA" id="ARBA00012768"/>
    </source>
</evidence>
<dbReference type="Pfam" id="PF01930">
    <property type="entry name" value="Cas_Cas4"/>
    <property type="match status" value="1"/>
</dbReference>
<keyword evidence="9 13" id="KW-0408">Iron</keyword>
<comment type="caution">
    <text evidence="15">The sequence shown here is derived from an EMBL/GenBank/DDBJ whole genome shotgun (WGS) entry which is preliminary data.</text>
</comment>
<evidence type="ECO:0000256" key="13">
    <source>
        <dbReference type="RuleBase" id="RU365022"/>
    </source>
</evidence>
<evidence type="ECO:0000313" key="15">
    <source>
        <dbReference type="EMBL" id="MFD1204665.1"/>
    </source>
</evidence>
<evidence type="ECO:0000256" key="9">
    <source>
        <dbReference type="ARBA" id="ARBA00023004"/>
    </source>
</evidence>
<evidence type="ECO:0000313" key="16">
    <source>
        <dbReference type="Proteomes" id="UP001597231"/>
    </source>
</evidence>
<dbReference type="Gene3D" id="3.90.320.10">
    <property type="match status" value="1"/>
</dbReference>
<name>A0ABW3TVB0_9BACL</name>
<reference evidence="16" key="1">
    <citation type="journal article" date="2019" name="Int. J. Syst. Evol. Microbiol.">
        <title>The Global Catalogue of Microorganisms (GCM) 10K type strain sequencing project: providing services to taxonomists for standard genome sequencing and annotation.</title>
        <authorList>
            <consortium name="The Broad Institute Genomics Platform"/>
            <consortium name="The Broad Institute Genome Sequencing Center for Infectious Disease"/>
            <person name="Wu L."/>
            <person name="Ma J."/>
        </authorList>
    </citation>
    <scope>NUCLEOTIDE SEQUENCE [LARGE SCALE GENOMIC DNA]</scope>
    <source>
        <strain evidence="16">CCUG 53915</strain>
    </source>
</reference>
<evidence type="ECO:0000256" key="12">
    <source>
        <dbReference type="ARBA" id="ARBA00023211"/>
    </source>
</evidence>
<keyword evidence="7 13" id="KW-0378">Hydrolase</keyword>
<dbReference type="RefSeq" id="WP_381480079.1">
    <property type="nucleotide sequence ID" value="NZ_JBHTLT010000028.1"/>
</dbReference>
<dbReference type="GO" id="GO:0016787">
    <property type="term" value="F:hydrolase activity"/>
    <property type="evidence" value="ECO:0007669"/>
    <property type="project" value="UniProtKB-KW"/>
</dbReference>
<comment type="cofactor">
    <cofactor evidence="13">
        <name>iron-sulfur cluster</name>
        <dbReference type="ChEBI" id="CHEBI:30408"/>
    </cofactor>
</comment>
<dbReference type="EMBL" id="JBHTLT010000028">
    <property type="protein sequence ID" value="MFD1204665.1"/>
    <property type="molecule type" value="Genomic_DNA"/>
</dbReference>
<dbReference type="InterPro" id="IPR022765">
    <property type="entry name" value="Dna2/Cas4_DUF83"/>
</dbReference>
<keyword evidence="8 13" id="KW-0269">Exonuclease</keyword>
<evidence type="ECO:0000256" key="7">
    <source>
        <dbReference type="ARBA" id="ARBA00022801"/>
    </source>
</evidence>
<comment type="cofactor">
    <cofactor evidence="1">
        <name>[4Fe-4S] cluster</name>
        <dbReference type="ChEBI" id="CHEBI:49883"/>
    </cofactor>
</comment>
<gene>
    <name evidence="15" type="primary">cas4</name>
    <name evidence="15" type="ORF">ACFQ38_06005</name>
</gene>
<evidence type="ECO:0000256" key="5">
    <source>
        <dbReference type="ARBA" id="ARBA00022722"/>
    </source>
</evidence>
<evidence type="ECO:0000256" key="2">
    <source>
        <dbReference type="ARBA" id="ARBA00009189"/>
    </source>
</evidence>
<proteinExistence type="inferred from homology"/>
<protein>
    <recommendedName>
        <fullName evidence="4 13">CRISPR-associated exonuclease Cas4</fullName>
        <ecNumber evidence="3 13">3.1.12.1</ecNumber>
    </recommendedName>
</protein>
<evidence type="ECO:0000256" key="1">
    <source>
        <dbReference type="ARBA" id="ARBA00001966"/>
    </source>
</evidence>
<evidence type="ECO:0000256" key="11">
    <source>
        <dbReference type="ARBA" id="ARBA00023118"/>
    </source>
</evidence>
<evidence type="ECO:0000259" key="14">
    <source>
        <dbReference type="Pfam" id="PF01930"/>
    </source>
</evidence>
<evidence type="ECO:0000256" key="6">
    <source>
        <dbReference type="ARBA" id="ARBA00022723"/>
    </source>
</evidence>
<comment type="cofactor">
    <cofactor evidence="13">
        <name>Mg(2+)</name>
        <dbReference type="ChEBI" id="CHEBI:18420"/>
    </cofactor>
    <cofactor evidence="13">
        <name>Mn(2+)</name>
        <dbReference type="ChEBI" id="CHEBI:29035"/>
    </cofactor>
    <text evidence="13">Mg(2+) or Mn(2+) required for ssDNA cleavage activity.</text>
</comment>
<keyword evidence="11 13" id="KW-0051">Antiviral defense</keyword>
<evidence type="ECO:0000256" key="10">
    <source>
        <dbReference type="ARBA" id="ARBA00023014"/>
    </source>
</evidence>
<keyword evidence="6 13" id="KW-0479">Metal-binding</keyword>
<sequence length="219" mass="26097">MMGYDEEEFLMLSGLQHFVFCRRQWALIHIEQMWEDNVLTVEGNLLHEKVDDPFTREKRGDTLYVRAMPIHSRVLGISGICDMVEFTKSDEGISLQGEKGKFIPKPIEYKRGKPKNHDADIMQLTAQVMCLEEMLSIKIEEASFYYHEVRRREPRQITEEMREKVVDMTNEMHQYYRRRFTPRVKTGKHCNNCSLRHKCMPNLLEREKVSTYMKRMLAD</sequence>
<organism evidence="15 16">
    <name type="scientific">Sporosarcina contaminans</name>
    <dbReference type="NCBI Taxonomy" id="633403"/>
    <lineage>
        <taxon>Bacteria</taxon>
        <taxon>Bacillati</taxon>
        <taxon>Bacillota</taxon>
        <taxon>Bacilli</taxon>
        <taxon>Bacillales</taxon>
        <taxon>Caryophanaceae</taxon>
        <taxon>Sporosarcina</taxon>
    </lineage>
</organism>
<keyword evidence="16" id="KW-1185">Reference proteome</keyword>
<dbReference type="PANTHER" id="PTHR36531:SF6">
    <property type="entry name" value="DNA REPLICATION ATP-DEPENDENT HELICASE_NUCLEASE DNA2"/>
    <property type="match status" value="1"/>
</dbReference>
<dbReference type="Proteomes" id="UP001597231">
    <property type="component" value="Unassembled WGS sequence"/>
</dbReference>
<evidence type="ECO:0000256" key="8">
    <source>
        <dbReference type="ARBA" id="ARBA00022839"/>
    </source>
</evidence>
<accession>A0ABW3TVB0</accession>
<dbReference type="NCBIfam" id="TIGR00372">
    <property type="entry name" value="cas4"/>
    <property type="match status" value="1"/>
</dbReference>
<dbReference type="InterPro" id="IPR011604">
    <property type="entry name" value="PDDEXK-like_dom_sf"/>
</dbReference>
<dbReference type="InterPro" id="IPR051827">
    <property type="entry name" value="Cas4_exonuclease"/>
</dbReference>
<dbReference type="EC" id="3.1.12.1" evidence="3 13"/>
<keyword evidence="12 13" id="KW-0464">Manganese</keyword>
<evidence type="ECO:0000256" key="4">
    <source>
        <dbReference type="ARBA" id="ARBA00020049"/>
    </source>
</evidence>
<dbReference type="PANTHER" id="PTHR36531">
    <property type="entry name" value="CRISPR-ASSOCIATED EXONUCLEASE CAS4"/>
    <property type="match status" value="1"/>
</dbReference>